<evidence type="ECO:0000313" key="1">
    <source>
        <dbReference type="EMBL" id="MBB4624248.1"/>
    </source>
</evidence>
<organism evidence="1 2">
    <name type="scientific">Parabacteroides faecis</name>
    <dbReference type="NCBI Taxonomy" id="1217282"/>
    <lineage>
        <taxon>Bacteria</taxon>
        <taxon>Pseudomonadati</taxon>
        <taxon>Bacteroidota</taxon>
        <taxon>Bacteroidia</taxon>
        <taxon>Bacteroidales</taxon>
        <taxon>Tannerellaceae</taxon>
        <taxon>Parabacteroides</taxon>
    </lineage>
</organism>
<proteinExistence type="predicted"/>
<name>A0ABR6KS90_9BACT</name>
<keyword evidence="2" id="KW-1185">Reference proteome</keyword>
<reference evidence="1 2" key="1">
    <citation type="submission" date="2020-08" db="EMBL/GenBank/DDBJ databases">
        <title>Genomic Encyclopedia of Type Strains, Phase IV (KMG-IV): sequencing the most valuable type-strain genomes for metagenomic binning, comparative biology and taxonomic classification.</title>
        <authorList>
            <person name="Goeker M."/>
        </authorList>
    </citation>
    <scope>NUCLEOTIDE SEQUENCE [LARGE SCALE GENOMIC DNA]</scope>
    <source>
        <strain evidence="1 2">DSM 102983</strain>
    </source>
</reference>
<gene>
    <name evidence="1" type="ORF">GGQ57_004176</name>
</gene>
<dbReference type="Proteomes" id="UP000533637">
    <property type="component" value="Unassembled WGS sequence"/>
</dbReference>
<comment type="caution">
    <text evidence="1">The sequence shown here is derived from an EMBL/GenBank/DDBJ whole genome shotgun (WGS) entry which is preliminary data.</text>
</comment>
<evidence type="ECO:0000313" key="2">
    <source>
        <dbReference type="Proteomes" id="UP000533637"/>
    </source>
</evidence>
<dbReference type="EMBL" id="JACHOC010000009">
    <property type="protein sequence ID" value="MBB4624248.1"/>
    <property type="molecule type" value="Genomic_DNA"/>
</dbReference>
<sequence>MKNVFFPDEEITQDDVFYVCSLIERIARHLKQPNRYVVNCMGKRGIAEKLSLANVMHSENQQAVVERLIQEYRMQAGSFDVTNVNPDLVSHIPGEQDMGKVYMRLILSTLYSWEDYADAILRIYNDKICRTIDNYNGSAYYEPSYYLTRCYYSGTFN</sequence>
<accession>A0ABR6KS90</accession>
<dbReference type="RefSeq" id="WP_122353471.1">
    <property type="nucleotide sequence ID" value="NZ_BMPB01000014.1"/>
</dbReference>
<protein>
    <submittedName>
        <fullName evidence="1">Uncharacterized protein</fullName>
    </submittedName>
</protein>